<dbReference type="RefSeq" id="WP_130549476.1">
    <property type="nucleotide sequence ID" value="NZ_CASDNG010000113.1"/>
</dbReference>
<dbReference type="EMBL" id="UCZA01000051">
    <property type="protein sequence ID" value="SQP89464.1"/>
    <property type="molecule type" value="Genomic_DNA"/>
</dbReference>
<sequence>MYKLDVAEAKTIVGGEEKCWVSTYSNDGKGNCVRKVVCHSVDKHGNPVGSEYIKSTYSESCPVTGRPVTYPKP</sequence>
<organism evidence="1 2">
    <name type="scientific">Escherichia coli</name>
    <dbReference type="NCBI Taxonomy" id="562"/>
    <lineage>
        <taxon>Bacteria</taxon>
        <taxon>Pseudomonadati</taxon>
        <taxon>Pseudomonadota</taxon>
        <taxon>Gammaproteobacteria</taxon>
        <taxon>Enterobacterales</taxon>
        <taxon>Enterobacteriaceae</taxon>
        <taxon>Escherichia</taxon>
    </lineage>
</organism>
<gene>
    <name evidence="1" type="ORF">SAMEA3752557_05254</name>
</gene>
<reference evidence="1 2" key="1">
    <citation type="submission" date="2018-06" db="EMBL/GenBank/DDBJ databases">
        <authorList>
            <consortium name="Pathogen Informatics"/>
            <person name="Doyle S."/>
        </authorList>
    </citation>
    <scope>NUCLEOTIDE SEQUENCE [LARGE SCALE GENOMIC DNA]</scope>
    <source>
        <strain evidence="1 2">VREC0535</strain>
    </source>
</reference>
<name>A0A2Y8MPE3_ECOLX</name>
<dbReference type="Proteomes" id="UP000250671">
    <property type="component" value="Unassembled WGS sequence"/>
</dbReference>
<proteinExistence type="predicted"/>
<dbReference type="AlphaFoldDB" id="A0A2Y8MPE3"/>
<evidence type="ECO:0000313" key="1">
    <source>
        <dbReference type="EMBL" id="SQP89464.1"/>
    </source>
</evidence>
<protein>
    <submittedName>
        <fullName evidence="1">Uncharacterized protein</fullName>
    </submittedName>
</protein>
<accession>A0A2Y8MPE3</accession>
<evidence type="ECO:0000313" key="2">
    <source>
        <dbReference type="Proteomes" id="UP000250671"/>
    </source>
</evidence>